<protein>
    <recommendedName>
        <fullName evidence="3">Bacteriocin immunity protein</fullName>
    </recommendedName>
</protein>
<proteinExistence type="predicted"/>
<evidence type="ECO:0000313" key="1">
    <source>
        <dbReference type="EMBL" id="GKT06558.1"/>
    </source>
</evidence>
<dbReference type="RefSeq" id="WP_407884803.1">
    <property type="nucleotide sequence ID" value="NZ_BQXO01000007.1"/>
</dbReference>
<name>A0ABQ5JPS3_9LACO</name>
<sequence length="111" mass="13140">MNEDKKIRALQDVNQLLNDFYQSLPLDQIALQQIVSVTYKTINEPDKLAQQYRQVPEAIARMNKAFERIALLKQYHFTKQQAQILAELNNQVRQAFQYGWIGLIDMPIWFQ</sequence>
<gene>
    <name evidence="1" type="ORF">JCM31185_18450</name>
</gene>
<organism evidence="1 2">
    <name type="scientific">Furfurilactobacillus curtus</name>
    <dbReference type="NCBI Taxonomy" id="1746200"/>
    <lineage>
        <taxon>Bacteria</taxon>
        <taxon>Bacillati</taxon>
        <taxon>Bacillota</taxon>
        <taxon>Bacilli</taxon>
        <taxon>Lactobacillales</taxon>
        <taxon>Lactobacillaceae</taxon>
        <taxon>Furfurilactobacillus</taxon>
    </lineage>
</organism>
<dbReference type="Proteomes" id="UP001628078">
    <property type="component" value="Unassembled WGS sequence"/>
</dbReference>
<comment type="caution">
    <text evidence="1">The sequence shown here is derived from an EMBL/GenBank/DDBJ whole genome shotgun (WGS) entry which is preliminary data.</text>
</comment>
<reference evidence="1 2" key="1">
    <citation type="submission" date="2022-03" db="EMBL/GenBank/DDBJ databases">
        <title>Draft genome sequence of Furfurilactobacillus curtus JCM 31185.</title>
        <authorList>
            <person name="Suzuki S."/>
            <person name="Endo A."/>
            <person name="Kajikawa A."/>
        </authorList>
    </citation>
    <scope>NUCLEOTIDE SEQUENCE [LARGE SCALE GENOMIC DNA]</scope>
    <source>
        <strain evidence="1 2">JCM 31185</strain>
    </source>
</reference>
<evidence type="ECO:0008006" key="3">
    <source>
        <dbReference type="Google" id="ProtNLM"/>
    </source>
</evidence>
<evidence type="ECO:0000313" key="2">
    <source>
        <dbReference type="Proteomes" id="UP001628078"/>
    </source>
</evidence>
<dbReference type="EMBL" id="BQXO01000007">
    <property type="protein sequence ID" value="GKT06558.1"/>
    <property type="molecule type" value="Genomic_DNA"/>
</dbReference>
<accession>A0ABQ5JPS3</accession>
<keyword evidence="2" id="KW-1185">Reference proteome</keyword>